<evidence type="ECO:0000256" key="3">
    <source>
        <dbReference type="ARBA" id="ARBA00022741"/>
    </source>
</evidence>
<feature type="domain" description="ABC transporter" evidence="5">
    <location>
        <begin position="2"/>
        <end position="244"/>
    </location>
</feature>
<keyword evidence="7" id="KW-1185">Reference proteome</keyword>
<keyword evidence="4 6" id="KW-0067">ATP-binding</keyword>
<dbReference type="InterPro" id="IPR003593">
    <property type="entry name" value="AAA+_ATPase"/>
</dbReference>
<dbReference type="SMART" id="SM00382">
    <property type="entry name" value="AAA"/>
    <property type="match status" value="1"/>
</dbReference>
<dbReference type="PROSITE" id="PS50893">
    <property type="entry name" value="ABC_TRANSPORTER_2"/>
    <property type="match status" value="1"/>
</dbReference>
<protein>
    <submittedName>
        <fullName evidence="6">ABC transporter ATP-binding protein</fullName>
    </submittedName>
</protein>
<dbReference type="InterPro" id="IPR027417">
    <property type="entry name" value="P-loop_NTPase"/>
</dbReference>
<accession>A0ABR8T1B3</accession>
<dbReference type="GO" id="GO:0005524">
    <property type="term" value="F:ATP binding"/>
    <property type="evidence" value="ECO:0007669"/>
    <property type="project" value="UniProtKB-KW"/>
</dbReference>
<dbReference type="PANTHER" id="PTHR43776:SF7">
    <property type="entry name" value="D,D-DIPEPTIDE TRANSPORT ATP-BINDING PROTEIN DDPF-RELATED"/>
    <property type="match status" value="1"/>
</dbReference>
<organism evidence="6 7">
    <name type="scientific">Paenibacillus gallinarum</name>
    <dbReference type="NCBI Taxonomy" id="2762232"/>
    <lineage>
        <taxon>Bacteria</taxon>
        <taxon>Bacillati</taxon>
        <taxon>Bacillota</taxon>
        <taxon>Bacilli</taxon>
        <taxon>Bacillales</taxon>
        <taxon>Paenibacillaceae</taxon>
        <taxon>Paenibacillus</taxon>
    </lineage>
</organism>
<comment type="similarity">
    <text evidence="1">Belongs to the ABC transporter superfamily.</text>
</comment>
<evidence type="ECO:0000256" key="4">
    <source>
        <dbReference type="ARBA" id="ARBA00022840"/>
    </source>
</evidence>
<dbReference type="RefSeq" id="WP_191801707.1">
    <property type="nucleotide sequence ID" value="NZ_JACSQL010000007.1"/>
</dbReference>
<dbReference type="InterPro" id="IPR003439">
    <property type="entry name" value="ABC_transporter-like_ATP-bd"/>
</dbReference>
<dbReference type="Gene3D" id="3.40.50.300">
    <property type="entry name" value="P-loop containing nucleotide triphosphate hydrolases"/>
    <property type="match status" value="1"/>
</dbReference>
<dbReference type="Proteomes" id="UP000608071">
    <property type="component" value="Unassembled WGS sequence"/>
</dbReference>
<dbReference type="CDD" id="cd03257">
    <property type="entry name" value="ABC_NikE_OppD_transporters"/>
    <property type="match status" value="1"/>
</dbReference>
<name>A0ABR8T1B3_9BACL</name>
<dbReference type="InterPro" id="IPR017871">
    <property type="entry name" value="ABC_transporter-like_CS"/>
</dbReference>
<evidence type="ECO:0000256" key="2">
    <source>
        <dbReference type="ARBA" id="ARBA00022448"/>
    </source>
</evidence>
<keyword evidence="2" id="KW-0813">Transport</keyword>
<dbReference type="PROSITE" id="PS00211">
    <property type="entry name" value="ABC_TRANSPORTER_1"/>
    <property type="match status" value="1"/>
</dbReference>
<dbReference type="SUPFAM" id="SSF52540">
    <property type="entry name" value="P-loop containing nucleoside triphosphate hydrolases"/>
    <property type="match status" value="1"/>
</dbReference>
<evidence type="ECO:0000313" key="7">
    <source>
        <dbReference type="Proteomes" id="UP000608071"/>
    </source>
</evidence>
<evidence type="ECO:0000256" key="1">
    <source>
        <dbReference type="ARBA" id="ARBA00005417"/>
    </source>
</evidence>
<dbReference type="InterPro" id="IPR050319">
    <property type="entry name" value="ABC_transp_ATP-bind"/>
</dbReference>
<dbReference type="EMBL" id="JACSQL010000007">
    <property type="protein sequence ID" value="MBD7969549.1"/>
    <property type="molecule type" value="Genomic_DNA"/>
</dbReference>
<dbReference type="Pfam" id="PF00005">
    <property type="entry name" value="ABC_tran"/>
    <property type="match status" value="1"/>
</dbReference>
<keyword evidence="3" id="KW-0547">Nucleotide-binding</keyword>
<reference evidence="6 7" key="1">
    <citation type="submission" date="2020-08" db="EMBL/GenBank/DDBJ databases">
        <title>A Genomic Blueprint of the Chicken Gut Microbiome.</title>
        <authorList>
            <person name="Gilroy R."/>
            <person name="Ravi A."/>
            <person name="Getino M."/>
            <person name="Pursley I."/>
            <person name="Horton D.L."/>
            <person name="Alikhan N.-F."/>
            <person name="Baker D."/>
            <person name="Gharbi K."/>
            <person name="Hall N."/>
            <person name="Watson M."/>
            <person name="Adriaenssens E.M."/>
            <person name="Foster-Nyarko E."/>
            <person name="Jarju S."/>
            <person name="Secka A."/>
            <person name="Antonio M."/>
            <person name="Oren A."/>
            <person name="Chaudhuri R."/>
            <person name="La Ragione R.M."/>
            <person name="Hildebrand F."/>
            <person name="Pallen M.J."/>
        </authorList>
    </citation>
    <scope>NUCLEOTIDE SEQUENCE [LARGE SCALE GENOMIC DNA]</scope>
    <source>
        <strain evidence="6 7">Sa2BVA9</strain>
    </source>
</reference>
<proteinExistence type="inferred from homology"/>
<sequence>MLEVKNVYKNYKKSGNGFRKEKLNVLQDVSFRIRAGECVGLVGESGSGKSTLGRLILGLEKADAGSIRMEDKEVTTWIKENKGQMSVVFQDYTSSANPYYKVSDVISELLRAFGTAGGIQEQVEYLLQKVGLPLSVANRYPHELSGGELQRVCIARAISRNPRFLVLDEAISSLDVSTQSQIMELLYRLKENDNMTILFIAHDLQAVSHLCDRVMFMENGQIVEQIASSNLSEVQNDYAKKLLDSVISFYV</sequence>
<evidence type="ECO:0000313" key="6">
    <source>
        <dbReference type="EMBL" id="MBD7969549.1"/>
    </source>
</evidence>
<gene>
    <name evidence="6" type="ORF">H9647_15905</name>
</gene>
<dbReference type="PANTHER" id="PTHR43776">
    <property type="entry name" value="TRANSPORT ATP-BINDING PROTEIN"/>
    <property type="match status" value="1"/>
</dbReference>
<comment type="caution">
    <text evidence="6">The sequence shown here is derived from an EMBL/GenBank/DDBJ whole genome shotgun (WGS) entry which is preliminary data.</text>
</comment>
<evidence type="ECO:0000259" key="5">
    <source>
        <dbReference type="PROSITE" id="PS50893"/>
    </source>
</evidence>